<evidence type="ECO:0000313" key="2">
    <source>
        <dbReference type="Proteomes" id="UP000461443"/>
    </source>
</evidence>
<dbReference type="Pfam" id="PF09526">
    <property type="entry name" value="DUF2387"/>
    <property type="match status" value="1"/>
</dbReference>
<sequence length="67" mass="7392">MTAKRKRFIAGAVCPECQAKDTLAVWQDQGVDNVICVKCGFTQRQTDQVAADKTPAKDQIIGIFHPE</sequence>
<dbReference type="RefSeq" id="WP_162367216.1">
    <property type="nucleotide sequence ID" value="NZ_WUBS01000012.1"/>
</dbReference>
<gene>
    <name evidence="1" type="ORF">GRH90_17375</name>
</gene>
<dbReference type="AlphaFoldDB" id="A0A845SMR3"/>
<reference evidence="1 2" key="1">
    <citation type="submission" date="2019-12" db="EMBL/GenBank/DDBJ databases">
        <authorList>
            <person name="Lee S.D."/>
        </authorList>
    </citation>
    <scope>NUCLEOTIDE SEQUENCE [LARGE SCALE GENOMIC DNA]</scope>
    <source>
        <strain evidence="1 2">SAP-6</strain>
    </source>
</reference>
<dbReference type="Gene3D" id="2.20.25.10">
    <property type="match status" value="1"/>
</dbReference>
<dbReference type="EMBL" id="WUBS01000012">
    <property type="protein sequence ID" value="NDL64507.1"/>
    <property type="molecule type" value="Genomic_DNA"/>
</dbReference>
<reference evidence="1 2" key="2">
    <citation type="submission" date="2020-02" db="EMBL/GenBank/DDBJ databases">
        <title>The new genus of Enterobacteriales.</title>
        <authorList>
            <person name="Kim I.S."/>
        </authorList>
    </citation>
    <scope>NUCLEOTIDE SEQUENCE [LARGE SCALE GENOMIC DNA]</scope>
    <source>
        <strain evidence="1 2">SAP-6</strain>
    </source>
</reference>
<dbReference type="NCBIfam" id="TIGR02443">
    <property type="entry name" value="YheV family putative zinc ribbon protein"/>
    <property type="match status" value="1"/>
</dbReference>
<name>A0A845SMR3_9GAMM</name>
<keyword evidence="2" id="KW-1185">Reference proteome</keyword>
<comment type="caution">
    <text evidence="1">The sequence shown here is derived from an EMBL/GenBank/DDBJ whole genome shotgun (WGS) entry which is preliminary data.</text>
</comment>
<organism evidence="1 2">
    <name type="scientific">Acerihabitans arboris</name>
    <dbReference type="NCBI Taxonomy" id="2691583"/>
    <lineage>
        <taxon>Bacteria</taxon>
        <taxon>Pseudomonadati</taxon>
        <taxon>Pseudomonadota</taxon>
        <taxon>Gammaproteobacteria</taxon>
        <taxon>Enterobacterales</taxon>
        <taxon>Pectobacteriaceae</taxon>
        <taxon>Acerihabitans</taxon>
    </lineage>
</organism>
<protein>
    <submittedName>
        <fullName evidence="1">YheV family putative metal-binding protein</fullName>
    </submittedName>
</protein>
<proteinExistence type="predicted"/>
<accession>A0A845SMR3</accession>
<evidence type="ECO:0000313" key="1">
    <source>
        <dbReference type="EMBL" id="NDL64507.1"/>
    </source>
</evidence>
<dbReference type="Proteomes" id="UP000461443">
    <property type="component" value="Unassembled WGS sequence"/>
</dbReference>
<dbReference type="InterPro" id="IPR012658">
    <property type="entry name" value="YheV"/>
</dbReference>